<feature type="domain" description="Leucine-binding protein" evidence="4">
    <location>
        <begin position="22"/>
        <end position="359"/>
    </location>
</feature>
<dbReference type="Pfam" id="PF13458">
    <property type="entry name" value="Peripla_BP_6"/>
    <property type="match status" value="1"/>
</dbReference>
<sequence length="395" mass="42625">MFNLVLFNFVTPASAQISDDVVKIGVLSDQSGLYADIGGPGSVLAAKMAVEDFGGSVLGKRIEVTSADHQNKPDIGSAIARRWIDADKVDAIVDVPHSATALAVLSVTREKNKVLLLSGPAYVEFTGKECAPTTVHWTYDSYAMANGTASAVVKQGGDSWFFITGDNAGSHSQERDAMAFVQKAGGKVLGSVRHPLNTSDFSSYLLQAQQSGAKVIGLANAGGDTVNSIKQANEFGLIQGGQKLAGLLMFISDVKAVGLEQAKGLIITDAFYWDADERTRTWSRRFMKLRDGRAPTSAQAGVYSAVTHYLKAIESAKTDDGLAVSAMMKKLPVNDFFSDNYTIRPDGRLVRDMYLLQVKTPEESKEPWDLFKILARIPGDEAYRPMTEGQCPLAK</sequence>
<proteinExistence type="inferred from homology"/>
<name>A0A0D7ETP2_RHOPL</name>
<dbReference type="AlphaFoldDB" id="A0A0D7ETP2"/>
<evidence type="ECO:0000256" key="3">
    <source>
        <dbReference type="ARBA" id="ARBA00022970"/>
    </source>
</evidence>
<reference evidence="5 6" key="1">
    <citation type="submission" date="2014-11" db="EMBL/GenBank/DDBJ databases">
        <title>Genomics and ecophysiology of heterotrophic nitrogen fixing bacteria isolated from estuarine surface water.</title>
        <authorList>
            <person name="Bentzon-Tilia M."/>
            <person name="Severin I."/>
            <person name="Hansen L.H."/>
            <person name="Riemann L."/>
        </authorList>
    </citation>
    <scope>NUCLEOTIDE SEQUENCE [LARGE SCALE GENOMIC DNA]</scope>
    <source>
        <strain evidence="5 6">BAL398</strain>
    </source>
</reference>
<dbReference type="Proteomes" id="UP000032515">
    <property type="component" value="Unassembled WGS sequence"/>
</dbReference>
<dbReference type="InterPro" id="IPR051010">
    <property type="entry name" value="BCAA_transport"/>
</dbReference>
<evidence type="ECO:0000313" key="5">
    <source>
        <dbReference type="EMBL" id="KIZ44026.1"/>
    </source>
</evidence>
<dbReference type="Gene3D" id="3.40.50.2300">
    <property type="match status" value="2"/>
</dbReference>
<dbReference type="PANTHER" id="PTHR30483">
    <property type="entry name" value="LEUCINE-SPECIFIC-BINDING PROTEIN"/>
    <property type="match status" value="1"/>
</dbReference>
<accession>A0A0D7ETP2</accession>
<dbReference type="InterPro" id="IPR028082">
    <property type="entry name" value="Peripla_BP_I"/>
</dbReference>
<protein>
    <submittedName>
        <fullName evidence="5">ABC transporter permease</fullName>
    </submittedName>
</protein>
<evidence type="ECO:0000259" key="4">
    <source>
        <dbReference type="Pfam" id="PF13458"/>
    </source>
</evidence>
<comment type="similarity">
    <text evidence="1">Belongs to the leucine-binding protein family.</text>
</comment>
<dbReference type="PANTHER" id="PTHR30483:SF6">
    <property type="entry name" value="PERIPLASMIC BINDING PROTEIN OF ABC TRANSPORTER FOR NATURAL AMINO ACIDS"/>
    <property type="match status" value="1"/>
</dbReference>
<organism evidence="5 6">
    <name type="scientific">Rhodopseudomonas palustris</name>
    <dbReference type="NCBI Taxonomy" id="1076"/>
    <lineage>
        <taxon>Bacteria</taxon>
        <taxon>Pseudomonadati</taxon>
        <taxon>Pseudomonadota</taxon>
        <taxon>Alphaproteobacteria</taxon>
        <taxon>Hyphomicrobiales</taxon>
        <taxon>Nitrobacteraceae</taxon>
        <taxon>Rhodopseudomonas</taxon>
    </lineage>
</organism>
<dbReference type="CDD" id="cd06327">
    <property type="entry name" value="PBP1_SBP-like"/>
    <property type="match status" value="1"/>
</dbReference>
<gene>
    <name evidence="5" type="ORF">OO17_10415</name>
</gene>
<evidence type="ECO:0000313" key="6">
    <source>
        <dbReference type="Proteomes" id="UP000032515"/>
    </source>
</evidence>
<evidence type="ECO:0000256" key="1">
    <source>
        <dbReference type="ARBA" id="ARBA00010062"/>
    </source>
</evidence>
<dbReference type="EMBL" id="JXXE01000202">
    <property type="protein sequence ID" value="KIZ44026.1"/>
    <property type="molecule type" value="Genomic_DNA"/>
</dbReference>
<keyword evidence="2" id="KW-0732">Signal</keyword>
<dbReference type="GO" id="GO:0006865">
    <property type="term" value="P:amino acid transport"/>
    <property type="evidence" value="ECO:0007669"/>
    <property type="project" value="UniProtKB-KW"/>
</dbReference>
<dbReference type="InterPro" id="IPR028081">
    <property type="entry name" value="Leu-bd"/>
</dbReference>
<comment type="caution">
    <text evidence="5">The sequence shown here is derived from an EMBL/GenBank/DDBJ whole genome shotgun (WGS) entry which is preliminary data.</text>
</comment>
<keyword evidence="3" id="KW-0029">Amino-acid transport</keyword>
<dbReference type="SUPFAM" id="SSF53822">
    <property type="entry name" value="Periplasmic binding protein-like I"/>
    <property type="match status" value="1"/>
</dbReference>
<keyword evidence="3" id="KW-0813">Transport</keyword>
<evidence type="ECO:0000256" key="2">
    <source>
        <dbReference type="ARBA" id="ARBA00022729"/>
    </source>
</evidence>
<dbReference type="PATRIC" id="fig|1076.23.peg.1483"/>